<feature type="region of interest" description="Disordered" evidence="1">
    <location>
        <begin position="476"/>
        <end position="520"/>
    </location>
</feature>
<sequence>MPGPVWALSSWWGEASPWPDLSRLFTGRVHADEIADVDTNLLLGSMAATQRGRAYLAWHDYQLAAELHHRVVGTDEQPEDILVVDRFADCAARIALALSISQRAAEQLVREGLALRDRLPQVAERLRNGQLSQARVSSIIARTDLLDGHDCMPEVDEQIAAELDVHAGAWSAERLRDMVDRIVFRHDPDAVRERRRRALNERRMWTTPKPDGMAQIAATMPAENVRIAAAGVRALAGSVCTHDDRTRQQRASDAMFALLSGTRFECLCGREDCTAQIPEPGAVPPVDAKVVIHVVCDESTLGEDARHAGFLAGHGVISDEHVRDLAARRDAVIRPLVPKDTPKNPDGTFTLPAHLPTDPYRPSTALDTYVRIRDGYSVVPGNDTPAFDGDVEHVAEFDHADPTAGGQTLPENLNVKDRFFHRLKTFGHWLDDQFRDPLGRLRTEFTTPEGLVIPGDPNTTEPLFPGLRRIRFTTPLQSPEAHGHPIPSPPIRPMTRVAAKHARRQRERERNRRRREDGQR</sequence>
<reference evidence="3 4" key="1">
    <citation type="submission" date="2018-11" db="EMBL/GenBank/DDBJ databases">
        <title>Gordonia insulae sp. nov., isolated from an island soil.</title>
        <authorList>
            <person name="Kim Y.S."/>
            <person name="Kim S.B."/>
        </authorList>
    </citation>
    <scope>NUCLEOTIDE SEQUENCE [LARGE SCALE GENOMIC DNA]</scope>
    <source>
        <strain evidence="3 4">MMS17-SY073</strain>
    </source>
</reference>
<dbReference type="RefSeq" id="WP_232016928.1">
    <property type="nucleotide sequence ID" value="NZ_CP033972.1"/>
</dbReference>
<name>A0A3G8JNF4_9ACTN</name>
<evidence type="ECO:0000256" key="1">
    <source>
        <dbReference type="SAM" id="MobiDB-lite"/>
    </source>
</evidence>
<evidence type="ECO:0000313" key="3">
    <source>
        <dbReference type="EMBL" id="AZG46523.1"/>
    </source>
</evidence>
<organism evidence="3 4">
    <name type="scientific">Gordonia insulae</name>
    <dbReference type="NCBI Taxonomy" id="2420509"/>
    <lineage>
        <taxon>Bacteria</taxon>
        <taxon>Bacillati</taxon>
        <taxon>Actinomycetota</taxon>
        <taxon>Actinomycetes</taxon>
        <taxon>Mycobacteriales</taxon>
        <taxon>Gordoniaceae</taxon>
        <taxon>Gordonia</taxon>
    </lineage>
</organism>
<accession>A0A3G8JNF4</accession>
<dbReference type="KEGG" id="gom:D7316_03124"/>
<dbReference type="InterPro" id="IPR003870">
    <property type="entry name" value="DUF222"/>
</dbReference>
<evidence type="ECO:0000259" key="2">
    <source>
        <dbReference type="Pfam" id="PF02720"/>
    </source>
</evidence>
<dbReference type="Pfam" id="PF02720">
    <property type="entry name" value="DUF222"/>
    <property type="match status" value="1"/>
</dbReference>
<evidence type="ECO:0000313" key="4">
    <source>
        <dbReference type="Proteomes" id="UP000271469"/>
    </source>
</evidence>
<dbReference type="EMBL" id="CP033972">
    <property type="protein sequence ID" value="AZG46523.1"/>
    <property type="molecule type" value="Genomic_DNA"/>
</dbReference>
<protein>
    <recommendedName>
        <fullName evidence="2">DUF222 domain-containing protein</fullName>
    </recommendedName>
</protein>
<dbReference type="Proteomes" id="UP000271469">
    <property type="component" value="Chromosome"/>
</dbReference>
<dbReference type="AlphaFoldDB" id="A0A3G8JNF4"/>
<keyword evidence="4" id="KW-1185">Reference proteome</keyword>
<feature type="domain" description="DUF222" evidence="2">
    <location>
        <begin position="83"/>
        <end position="374"/>
    </location>
</feature>
<feature type="compositionally biased region" description="Basic and acidic residues" evidence="1">
    <location>
        <begin position="506"/>
        <end position="520"/>
    </location>
</feature>
<proteinExistence type="predicted"/>
<gene>
    <name evidence="3" type="ORF">D7316_03124</name>
</gene>
<feature type="region of interest" description="Disordered" evidence="1">
    <location>
        <begin position="336"/>
        <end position="356"/>
    </location>
</feature>